<dbReference type="RefSeq" id="WP_377132174.1">
    <property type="nucleotide sequence ID" value="NZ_JBHSFI010000002.1"/>
</dbReference>
<protein>
    <submittedName>
        <fullName evidence="2">ABC transporter substrate-binding protein</fullName>
    </submittedName>
</protein>
<dbReference type="Pfam" id="PF01547">
    <property type="entry name" value="SBP_bac_1"/>
    <property type="match status" value="1"/>
</dbReference>
<dbReference type="InterPro" id="IPR006059">
    <property type="entry name" value="SBP"/>
</dbReference>
<dbReference type="PROSITE" id="PS51257">
    <property type="entry name" value="PROKAR_LIPOPROTEIN"/>
    <property type="match status" value="1"/>
</dbReference>
<proteinExistence type="predicted"/>
<feature type="signal peptide" evidence="1">
    <location>
        <begin position="1"/>
        <end position="22"/>
    </location>
</feature>
<gene>
    <name evidence="2" type="ORF">ACFO6V_03235</name>
</gene>
<evidence type="ECO:0000256" key="1">
    <source>
        <dbReference type="SAM" id="SignalP"/>
    </source>
</evidence>
<evidence type="ECO:0000313" key="2">
    <source>
        <dbReference type="EMBL" id="MFC4627232.1"/>
    </source>
</evidence>
<evidence type="ECO:0000313" key="3">
    <source>
        <dbReference type="Proteomes" id="UP001596011"/>
    </source>
</evidence>
<reference evidence="3" key="1">
    <citation type="journal article" date="2019" name="Int. J. Syst. Evol. Microbiol.">
        <title>The Global Catalogue of Microorganisms (GCM) 10K type strain sequencing project: providing services to taxonomists for standard genome sequencing and annotation.</title>
        <authorList>
            <consortium name="The Broad Institute Genomics Platform"/>
            <consortium name="The Broad Institute Genome Sequencing Center for Infectious Disease"/>
            <person name="Wu L."/>
            <person name="Ma J."/>
        </authorList>
    </citation>
    <scope>NUCLEOTIDE SEQUENCE [LARGE SCALE GENOMIC DNA]</scope>
    <source>
        <strain evidence="3">CCUG 42722</strain>
    </source>
</reference>
<comment type="caution">
    <text evidence="2">The sequence shown here is derived from an EMBL/GenBank/DDBJ whole genome shotgun (WGS) entry which is preliminary data.</text>
</comment>
<sequence>MRSNRRITATVATAAVLGLTLAACGGGNTGGDGGGQGGGDQVEVFTWWAAGSEKAGLDALVGEFEKQHPDIEFVNGAVAGGAGSAAKDLLQTRLQAADPPDTFQAHAGAELQDYIDAAQIEDVSDLYDEFGLTDAFPADLVDRLSSDDGAIYSIPSNIHRANVVWANPTVLEENGIDPEAEYADLDAWIADLETLDAAGVTPLSVGTTWTQVHLLETVLLASLGADAYSGLWDGSTDWEGAEVTAALENFETLMGFTNDDRDGLDWPEATQMVIDGGAAFNVMGDWAVAAFEEQDKALGTDFTAAPVPGTDGTFDFLADSFTLPVGAPDPEGAKAWLETVGSLEGQVAFNKAKGSIPARTDADPADFSEYQQTAIESFANDTIVSSLAHGAATPVATLNAISDATSKFTTGASDLAGFQSELAAAAQG</sequence>
<dbReference type="SUPFAM" id="SSF53850">
    <property type="entry name" value="Periplasmic binding protein-like II"/>
    <property type="match status" value="1"/>
</dbReference>
<organism evidence="2 3">
    <name type="scientific">Promicromonospora alba</name>
    <dbReference type="NCBI Taxonomy" id="1616110"/>
    <lineage>
        <taxon>Bacteria</taxon>
        <taxon>Bacillati</taxon>
        <taxon>Actinomycetota</taxon>
        <taxon>Actinomycetes</taxon>
        <taxon>Micrococcales</taxon>
        <taxon>Promicromonosporaceae</taxon>
        <taxon>Promicromonospora</taxon>
    </lineage>
</organism>
<feature type="chain" id="PRO_5046438639" evidence="1">
    <location>
        <begin position="23"/>
        <end position="428"/>
    </location>
</feature>
<dbReference type="Gene3D" id="3.40.190.10">
    <property type="entry name" value="Periplasmic binding protein-like II"/>
    <property type="match status" value="2"/>
</dbReference>
<accession>A0ABV9HAV8</accession>
<keyword evidence="3" id="KW-1185">Reference proteome</keyword>
<dbReference type="EMBL" id="JBHSFI010000002">
    <property type="protein sequence ID" value="MFC4627232.1"/>
    <property type="molecule type" value="Genomic_DNA"/>
</dbReference>
<dbReference type="Proteomes" id="UP001596011">
    <property type="component" value="Unassembled WGS sequence"/>
</dbReference>
<keyword evidence="1" id="KW-0732">Signal</keyword>
<name>A0ABV9HAV8_9MICO</name>